<dbReference type="InterPro" id="IPR003439">
    <property type="entry name" value="ABC_transporter-like_ATP-bd"/>
</dbReference>
<dbReference type="GO" id="GO:0005524">
    <property type="term" value="F:ATP binding"/>
    <property type="evidence" value="ECO:0007669"/>
    <property type="project" value="UniProtKB-KW"/>
</dbReference>
<dbReference type="GO" id="GO:0016887">
    <property type="term" value="F:ATP hydrolysis activity"/>
    <property type="evidence" value="ECO:0007669"/>
    <property type="project" value="InterPro"/>
</dbReference>
<dbReference type="InterPro" id="IPR027417">
    <property type="entry name" value="P-loop_NTPase"/>
</dbReference>
<feature type="domain" description="AAA+ ATPase" evidence="5">
    <location>
        <begin position="307"/>
        <end position="468"/>
    </location>
</feature>
<dbReference type="Proteomes" id="UP000051673">
    <property type="component" value="Unassembled WGS sequence"/>
</dbReference>
<dbReference type="PANTHER" id="PTHR19211">
    <property type="entry name" value="ATP-BINDING TRANSPORT PROTEIN-RELATED"/>
    <property type="match status" value="1"/>
</dbReference>
<dbReference type="EMBL" id="JQCD01000024">
    <property type="protein sequence ID" value="KRN76988.1"/>
    <property type="molecule type" value="Genomic_DNA"/>
</dbReference>
<feature type="region of interest" description="Disordered" evidence="4">
    <location>
        <begin position="196"/>
        <end position="242"/>
    </location>
</feature>
<proteinExistence type="predicted"/>
<evidence type="ECO:0000313" key="6">
    <source>
        <dbReference type="EMBL" id="KRN76988.1"/>
    </source>
</evidence>
<organism evidence="6 7">
    <name type="scientific">Weissella minor</name>
    <dbReference type="NCBI Taxonomy" id="1620"/>
    <lineage>
        <taxon>Bacteria</taxon>
        <taxon>Bacillati</taxon>
        <taxon>Bacillota</taxon>
        <taxon>Bacilli</taxon>
        <taxon>Lactobacillales</taxon>
        <taxon>Lactobacillaceae</taxon>
        <taxon>Weissella</taxon>
    </lineage>
</organism>
<accession>A0A0R2JQ23</accession>
<dbReference type="Pfam" id="PF00005">
    <property type="entry name" value="ABC_tran"/>
    <property type="match status" value="2"/>
</dbReference>
<dbReference type="Gene3D" id="3.40.50.300">
    <property type="entry name" value="P-loop containing nucleotide triphosphate hydrolases"/>
    <property type="match status" value="3"/>
</dbReference>
<dbReference type="SMART" id="SM00382">
    <property type="entry name" value="AAA"/>
    <property type="match status" value="2"/>
</dbReference>
<evidence type="ECO:0000313" key="7">
    <source>
        <dbReference type="Proteomes" id="UP000051673"/>
    </source>
</evidence>
<name>A0A0R2JQ23_9LACO</name>
<comment type="caution">
    <text evidence="6">The sequence shown here is derived from an EMBL/GenBank/DDBJ whole genome shotgun (WGS) entry which is preliminary data.</text>
</comment>
<dbReference type="OrthoDB" id="9762369at2"/>
<dbReference type="InterPro" id="IPR050611">
    <property type="entry name" value="ABCF"/>
</dbReference>
<dbReference type="PANTHER" id="PTHR19211:SF100">
    <property type="entry name" value="RIBOSOME PROTECTION PROTEIN VMLR"/>
    <property type="match status" value="1"/>
</dbReference>
<dbReference type="CDD" id="cd03221">
    <property type="entry name" value="ABCF_EF-3"/>
    <property type="match status" value="2"/>
</dbReference>
<keyword evidence="2" id="KW-0547">Nucleotide-binding</keyword>
<dbReference type="AlphaFoldDB" id="A0A0R2JQ23"/>
<protein>
    <submittedName>
        <fullName evidence="6">ABC transporter, ATP-binding protein</fullName>
    </submittedName>
</protein>
<evidence type="ECO:0000256" key="1">
    <source>
        <dbReference type="ARBA" id="ARBA00022737"/>
    </source>
</evidence>
<keyword evidence="3 6" id="KW-0067">ATP-binding</keyword>
<dbReference type="STRING" id="1620.IV67_GL000501"/>
<dbReference type="RefSeq" id="WP_057787861.1">
    <property type="nucleotide sequence ID" value="NZ_JQCD01000024.1"/>
</dbReference>
<evidence type="ECO:0000256" key="3">
    <source>
        <dbReference type="ARBA" id="ARBA00022840"/>
    </source>
</evidence>
<dbReference type="InterPro" id="IPR003593">
    <property type="entry name" value="AAA+_ATPase"/>
</dbReference>
<sequence length="472" mass="53507">MEELAIKLKDVEIEFDGKTVLDIPELQIYQNDRIGIIGDNGAGKTTLLRLLTGQLTPAQGNGQITRFCDINVFDQLPHHDDLTNHKSGGEVSKQRLTQILYGDYMPALAFDEPTNHLDRDGINWLISELKYYYGLLIIISHDQFFLDKTINKVIEVKDGTITLYSGNVSDVLQIKAQEKEHIEKANAEIQKEKQRLESSLKKQQTSLAQARRKTKNNKNIKDTKPDRLSSSKQKDTVEKSANKVMKSIEKRLDSVGDLKKIESQTRITFPKTKTTNLHAAYPILGDKFSLIVDDHVLFEPCNFSFKNNQKIAIIGKNGVGKTQFFKAIEARGEGLVISPKVNFSNYSQLKYVDLPDQSIEDYLLSDTEYTANFVRSVLAQLGFAYKDFTKSLQVLSGGERVRILLARTFLQPSNVIILDEATNFMDFNTLQALKHLIIGYPGMVLFTSHDQQFVNDVADEVFEIKDKHLNQL</sequence>
<dbReference type="SUPFAM" id="SSF52540">
    <property type="entry name" value="P-loop containing nucleoside triphosphate hydrolases"/>
    <property type="match status" value="2"/>
</dbReference>
<dbReference type="PATRIC" id="fig|1620.3.peg.507"/>
<evidence type="ECO:0000256" key="4">
    <source>
        <dbReference type="SAM" id="MobiDB-lite"/>
    </source>
</evidence>
<feature type="compositionally biased region" description="Basic and acidic residues" evidence="4">
    <location>
        <begin position="219"/>
        <end position="242"/>
    </location>
</feature>
<keyword evidence="7" id="KW-1185">Reference proteome</keyword>
<evidence type="ECO:0000259" key="5">
    <source>
        <dbReference type="SMART" id="SM00382"/>
    </source>
</evidence>
<reference evidence="6 7" key="1">
    <citation type="journal article" date="2015" name="Genome Announc.">
        <title>Expanding the biotechnology potential of lactobacilli through comparative genomics of 213 strains and associated genera.</title>
        <authorList>
            <person name="Sun Z."/>
            <person name="Harris H.M."/>
            <person name="McCann A."/>
            <person name="Guo C."/>
            <person name="Argimon S."/>
            <person name="Zhang W."/>
            <person name="Yang X."/>
            <person name="Jeffery I.B."/>
            <person name="Cooney J.C."/>
            <person name="Kagawa T.F."/>
            <person name="Liu W."/>
            <person name="Song Y."/>
            <person name="Salvetti E."/>
            <person name="Wrobel A."/>
            <person name="Rasinkangas P."/>
            <person name="Parkhill J."/>
            <person name="Rea M.C."/>
            <person name="O'Sullivan O."/>
            <person name="Ritari J."/>
            <person name="Douillard F.P."/>
            <person name="Paul Ross R."/>
            <person name="Yang R."/>
            <person name="Briner A.E."/>
            <person name="Felis G.E."/>
            <person name="de Vos W.M."/>
            <person name="Barrangou R."/>
            <person name="Klaenhammer T.R."/>
            <person name="Caufield P.W."/>
            <person name="Cui Y."/>
            <person name="Zhang H."/>
            <person name="O'Toole P.W."/>
        </authorList>
    </citation>
    <scope>NUCLEOTIDE SEQUENCE [LARGE SCALE GENOMIC DNA]</scope>
    <source>
        <strain evidence="6 7">DSM 20014</strain>
    </source>
</reference>
<feature type="domain" description="AAA+ ATPase" evidence="5">
    <location>
        <begin position="30"/>
        <end position="160"/>
    </location>
</feature>
<keyword evidence="1" id="KW-0677">Repeat</keyword>
<gene>
    <name evidence="6" type="ORF">IV67_GL000501</name>
</gene>
<evidence type="ECO:0000256" key="2">
    <source>
        <dbReference type="ARBA" id="ARBA00022741"/>
    </source>
</evidence>